<dbReference type="RefSeq" id="WP_163666256.1">
    <property type="nucleotide sequence ID" value="NZ_QZCE01000002.1"/>
</dbReference>
<accession>A0A6M0S9V0</accession>
<protein>
    <submittedName>
        <fullName evidence="1">XRE family transcriptional regulator</fullName>
    </submittedName>
</protein>
<organism evidence="1 2">
    <name type="scientific">Adonisia turfae CCMR0082</name>
    <dbReference type="NCBI Taxonomy" id="2304604"/>
    <lineage>
        <taxon>Bacteria</taxon>
        <taxon>Bacillati</taxon>
        <taxon>Cyanobacteriota</taxon>
        <taxon>Adonisia</taxon>
        <taxon>Adonisia turfae</taxon>
    </lineage>
</organism>
<gene>
    <name evidence="1" type="ORF">D0962_21310</name>
</gene>
<dbReference type="CDD" id="cd00093">
    <property type="entry name" value="HTH_XRE"/>
    <property type="match status" value="1"/>
</dbReference>
<proteinExistence type="predicted"/>
<name>A0A6M0S9V0_9CYAN</name>
<dbReference type="GO" id="GO:0003677">
    <property type="term" value="F:DNA binding"/>
    <property type="evidence" value="ECO:0007669"/>
    <property type="project" value="InterPro"/>
</dbReference>
<reference evidence="1 2" key="1">
    <citation type="journal article" date="2020" name="Microb. Ecol.">
        <title>Ecogenomics of the Marine Benthic Filamentous Cyanobacterium Adonisia.</title>
        <authorList>
            <person name="Walter J.M."/>
            <person name="Coutinho F.H."/>
            <person name="Leomil L."/>
            <person name="Hargreaves P.I."/>
            <person name="Campeao M.E."/>
            <person name="Vieira V.V."/>
            <person name="Silva B.S."/>
            <person name="Fistarol G.O."/>
            <person name="Salomon P.S."/>
            <person name="Sawabe T."/>
            <person name="Mino S."/>
            <person name="Hosokawa M."/>
            <person name="Miyashita H."/>
            <person name="Maruyama F."/>
            <person name="van Verk M.C."/>
            <person name="Dutilh B.E."/>
            <person name="Thompson C.C."/>
            <person name="Thompson F.L."/>
        </authorList>
    </citation>
    <scope>NUCLEOTIDE SEQUENCE [LARGE SCALE GENOMIC DNA]</scope>
    <source>
        <strain evidence="1 2">CCMR0082</strain>
    </source>
</reference>
<comment type="caution">
    <text evidence="1">The sequence shown here is derived from an EMBL/GenBank/DDBJ whole genome shotgun (WGS) entry which is preliminary data.</text>
</comment>
<dbReference type="EMBL" id="QZCE01000002">
    <property type="protein sequence ID" value="NEZ65278.1"/>
    <property type="molecule type" value="Genomic_DNA"/>
</dbReference>
<dbReference type="Gene3D" id="1.10.260.40">
    <property type="entry name" value="lambda repressor-like DNA-binding domains"/>
    <property type="match status" value="1"/>
</dbReference>
<evidence type="ECO:0000313" key="2">
    <source>
        <dbReference type="Proteomes" id="UP000473574"/>
    </source>
</evidence>
<dbReference type="InterPro" id="IPR010982">
    <property type="entry name" value="Lambda_DNA-bd_dom_sf"/>
</dbReference>
<dbReference type="InterPro" id="IPR001387">
    <property type="entry name" value="Cro/C1-type_HTH"/>
</dbReference>
<sequence>MITFHLGGLLSRYKVTGIALANEIGVDKSTVSRWRQGSQLPSLGNVNQVLIAIAKLGDEDRLKAHPPTMADALEWHLQQTEKN</sequence>
<evidence type="ECO:0000313" key="1">
    <source>
        <dbReference type="EMBL" id="NEZ65278.1"/>
    </source>
</evidence>
<dbReference type="Proteomes" id="UP000473574">
    <property type="component" value="Unassembled WGS sequence"/>
</dbReference>
<dbReference type="AlphaFoldDB" id="A0A6M0S9V0"/>
<dbReference type="SUPFAM" id="SSF47413">
    <property type="entry name" value="lambda repressor-like DNA-binding domains"/>
    <property type="match status" value="1"/>
</dbReference>